<keyword evidence="3" id="KW-1185">Reference proteome</keyword>
<comment type="caution">
    <text evidence="2">The sequence shown here is derived from an EMBL/GenBank/DDBJ whole genome shotgun (WGS) entry which is preliminary data.</text>
</comment>
<evidence type="ECO:0000256" key="1">
    <source>
        <dbReference type="SAM" id="MobiDB-lite"/>
    </source>
</evidence>
<protein>
    <submittedName>
        <fullName evidence="2">172_t:CDS:1</fullName>
    </submittedName>
</protein>
<evidence type="ECO:0000313" key="2">
    <source>
        <dbReference type="EMBL" id="CAG8504481.1"/>
    </source>
</evidence>
<dbReference type="AlphaFoldDB" id="A0A9N8ZR56"/>
<gene>
    <name evidence="2" type="ORF">PBRASI_LOCUS2782</name>
</gene>
<evidence type="ECO:0000313" key="3">
    <source>
        <dbReference type="Proteomes" id="UP000789739"/>
    </source>
</evidence>
<proteinExistence type="predicted"/>
<sequence length="114" mass="12903">MAQTKKSAGNAKPSQIKPRQPKGLDFSGNHHVMKIRRLRSVQVPRKQKKVCNKCLRTEKKIEVIDNKLKSIDKLINTETVQQKEANNKFSDWSTDKLVDFSGHVAALCARSSES</sequence>
<feature type="region of interest" description="Disordered" evidence="1">
    <location>
        <begin position="1"/>
        <end position="28"/>
    </location>
</feature>
<reference evidence="2" key="1">
    <citation type="submission" date="2021-06" db="EMBL/GenBank/DDBJ databases">
        <authorList>
            <person name="Kallberg Y."/>
            <person name="Tangrot J."/>
            <person name="Rosling A."/>
        </authorList>
    </citation>
    <scope>NUCLEOTIDE SEQUENCE</scope>
    <source>
        <strain evidence="2">BR232B</strain>
    </source>
</reference>
<accession>A0A9N8ZR56</accession>
<name>A0A9N8ZR56_9GLOM</name>
<dbReference type="Proteomes" id="UP000789739">
    <property type="component" value="Unassembled WGS sequence"/>
</dbReference>
<organism evidence="2 3">
    <name type="scientific">Paraglomus brasilianum</name>
    <dbReference type="NCBI Taxonomy" id="144538"/>
    <lineage>
        <taxon>Eukaryota</taxon>
        <taxon>Fungi</taxon>
        <taxon>Fungi incertae sedis</taxon>
        <taxon>Mucoromycota</taxon>
        <taxon>Glomeromycotina</taxon>
        <taxon>Glomeromycetes</taxon>
        <taxon>Paraglomerales</taxon>
        <taxon>Paraglomeraceae</taxon>
        <taxon>Paraglomus</taxon>
    </lineage>
</organism>
<dbReference type="EMBL" id="CAJVPI010000228">
    <property type="protein sequence ID" value="CAG8504481.1"/>
    <property type="molecule type" value="Genomic_DNA"/>
</dbReference>